<dbReference type="InterPro" id="IPR026502">
    <property type="entry name" value="SLBP1/SLBP2"/>
</dbReference>
<dbReference type="GO" id="GO:0051028">
    <property type="term" value="P:mRNA transport"/>
    <property type="evidence" value="ECO:0007669"/>
    <property type="project" value="TreeGrafter"/>
</dbReference>
<feature type="compositionally biased region" description="Basic and acidic residues" evidence="3">
    <location>
        <begin position="67"/>
        <end position="93"/>
    </location>
</feature>
<dbReference type="EMBL" id="JADBJN010000003">
    <property type="protein sequence ID" value="KAG5672586.1"/>
    <property type="molecule type" value="Genomic_DNA"/>
</dbReference>
<evidence type="ECO:0000256" key="3">
    <source>
        <dbReference type="SAM" id="MobiDB-lite"/>
    </source>
</evidence>
<gene>
    <name evidence="5" type="ORF">PVAND_002702</name>
</gene>
<dbReference type="PANTHER" id="PTHR17408">
    <property type="entry name" value="HISTONE RNA HAIRPIN-BINDING PROTEIN"/>
    <property type="match status" value="1"/>
</dbReference>
<evidence type="ECO:0000256" key="1">
    <source>
        <dbReference type="ARBA" id="ARBA00006151"/>
    </source>
</evidence>
<evidence type="ECO:0000313" key="5">
    <source>
        <dbReference type="EMBL" id="KAG5672586.1"/>
    </source>
</evidence>
<dbReference type="Gene3D" id="1.10.8.1120">
    <property type="entry name" value="Histone RNA hairpin-binding protein RNA-binding domain"/>
    <property type="match status" value="1"/>
</dbReference>
<dbReference type="OrthoDB" id="265795at2759"/>
<comment type="caution">
    <text evidence="5">The sequence shown here is derived from an EMBL/GenBank/DDBJ whole genome shotgun (WGS) entry which is preliminary data.</text>
</comment>
<feature type="region of interest" description="Disordered" evidence="3">
    <location>
        <begin position="49"/>
        <end position="125"/>
    </location>
</feature>
<dbReference type="FunFam" id="1.10.8.1120:FF:000001">
    <property type="entry name" value="Histone RNA hairpin-binding protein-like"/>
    <property type="match status" value="1"/>
</dbReference>
<feature type="compositionally biased region" description="Low complexity" evidence="3">
    <location>
        <begin position="104"/>
        <end position="118"/>
    </location>
</feature>
<feature type="domain" description="Histone RNA hairpin-binding protein RNA-binding" evidence="4">
    <location>
        <begin position="131"/>
        <end position="199"/>
    </location>
</feature>
<sequence>MCEQQNQSWLDMLDSSNSSIEDIKNISKGKETREFKIQIFDSKNEKKFDKLVNEKKLKSPFKRRHSNDKLNNDDEENTEKKMKPDNDDIDQKNSRGLKQKFRNDSTSTSDSSSNYSSNCNLASLRQKEIETDQATLDRRQKQIDYGKNTVGYENYIRKVPKDERKQGDPKTPPRHLKYSRRAWEGLIKSWRKKLHSYDDEAEDE</sequence>
<protein>
    <recommendedName>
        <fullName evidence="4">Histone RNA hairpin-binding protein RNA-binding domain-containing protein</fullName>
    </recommendedName>
</protein>
<dbReference type="GO" id="GO:0007076">
    <property type="term" value="P:mitotic chromosome condensation"/>
    <property type="evidence" value="ECO:0007669"/>
    <property type="project" value="UniProtKB-ARBA"/>
</dbReference>
<dbReference type="GO" id="GO:0071207">
    <property type="term" value="F:histone pre-mRNA stem-loop binding"/>
    <property type="evidence" value="ECO:0007669"/>
    <property type="project" value="TreeGrafter"/>
</dbReference>
<keyword evidence="6" id="KW-1185">Reference proteome</keyword>
<feature type="region of interest" description="Disordered" evidence="3">
    <location>
        <begin position="154"/>
        <end position="177"/>
    </location>
</feature>
<comment type="similarity">
    <text evidence="1">Belongs to the SLBP family.</text>
</comment>
<dbReference type="GO" id="GO:0003729">
    <property type="term" value="F:mRNA binding"/>
    <property type="evidence" value="ECO:0007669"/>
    <property type="project" value="InterPro"/>
</dbReference>
<evidence type="ECO:0000259" key="4">
    <source>
        <dbReference type="Pfam" id="PF15247"/>
    </source>
</evidence>
<dbReference type="Proteomes" id="UP001107558">
    <property type="component" value="Chromosome 3"/>
</dbReference>
<name>A0A9J6BS68_POLVA</name>
<evidence type="ECO:0000256" key="2">
    <source>
        <dbReference type="ARBA" id="ARBA00022884"/>
    </source>
</evidence>
<accession>A0A9J6BS68</accession>
<dbReference type="GO" id="GO:0006398">
    <property type="term" value="P:mRNA 3'-end processing by stem-loop binding and cleavage"/>
    <property type="evidence" value="ECO:0007669"/>
    <property type="project" value="TreeGrafter"/>
</dbReference>
<proteinExistence type="inferred from homology"/>
<dbReference type="InterPro" id="IPR038294">
    <property type="entry name" value="SLBP_RNA_bind_sf"/>
</dbReference>
<feature type="compositionally biased region" description="Basic and acidic residues" evidence="3">
    <location>
        <begin position="155"/>
        <end position="168"/>
    </location>
</feature>
<dbReference type="GO" id="GO:0071204">
    <property type="term" value="C:histone pre-mRNA 3'end processing complex"/>
    <property type="evidence" value="ECO:0007669"/>
    <property type="project" value="TreeGrafter"/>
</dbReference>
<dbReference type="AlphaFoldDB" id="A0A9J6BS68"/>
<dbReference type="InterPro" id="IPR029344">
    <property type="entry name" value="SLBP_RNA_bind"/>
</dbReference>
<evidence type="ECO:0000313" key="6">
    <source>
        <dbReference type="Proteomes" id="UP001107558"/>
    </source>
</evidence>
<dbReference type="PANTHER" id="PTHR17408:SF0">
    <property type="entry name" value="HISTONE RNA HAIRPIN-BINDING PROTEIN"/>
    <property type="match status" value="1"/>
</dbReference>
<dbReference type="GO" id="GO:0005737">
    <property type="term" value="C:cytoplasm"/>
    <property type="evidence" value="ECO:0007669"/>
    <property type="project" value="TreeGrafter"/>
</dbReference>
<keyword evidence="2" id="KW-0694">RNA-binding</keyword>
<dbReference type="Pfam" id="PF15247">
    <property type="entry name" value="SLBP_RNA_bind"/>
    <property type="match status" value="1"/>
</dbReference>
<reference evidence="5" key="1">
    <citation type="submission" date="2021-03" db="EMBL/GenBank/DDBJ databases">
        <title>Chromosome level genome of the anhydrobiotic midge Polypedilum vanderplanki.</title>
        <authorList>
            <person name="Yoshida Y."/>
            <person name="Kikawada T."/>
            <person name="Gusev O."/>
        </authorList>
    </citation>
    <scope>NUCLEOTIDE SEQUENCE</scope>
    <source>
        <strain evidence="5">NIAS01</strain>
        <tissue evidence="5">Whole body or cell culture</tissue>
    </source>
</reference>
<organism evidence="5 6">
    <name type="scientific">Polypedilum vanderplanki</name>
    <name type="common">Sleeping chironomid midge</name>
    <dbReference type="NCBI Taxonomy" id="319348"/>
    <lineage>
        <taxon>Eukaryota</taxon>
        <taxon>Metazoa</taxon>
        <taxon>Ecdysozoa</taxon>
        <taxon>Arthropoda</taxon>
        <taxon>Hexapoda</taxon>
        <taxon>Insecta</taxon>
        <taxon>Pterygota</taxon>
        <taxon>Neoptera</taxon>
        <taxon>Endopterygota</taxon>
        <taxon>Diptera</taxon>
        <taxon>Nematocera</taxon>
        <taxon>Chironomoidea</taxon>
        <taxon>Chironomidae</taxon>
        <taxon>Chironominae</taxon>
        <taxon>Polypedilum</taxon>
        <taxon>Polypedilum</taxon>
    </lineage>
</organism>